<evidence type="ECO:0000256" key="5">
    <source>
        <dbReference type="ARBA" id="ARBA00022519"/>
    </source>
</evidence>
<feature type="transmembrane region" description="Helical" evidence="15">
    <location>
        <begin position="12"/>
        <end position="36"/>
    </location>
</feature>
<evidence type="ECO:0000259" key="16">
    <source>
        <dbReference type="PROSITE" id="PS50109"/>
    </source>
</evidence>
<dbReference type="PANTHER" id="PTHR44936">
    <property type="entry name" value="SENSOR PROTEIN CREC"/>
    <property type="match status" value="1"/>
</dbReference>
<gene>
    <name evidence="18" type="ORF">ENJ12_08060</name>
</gene>
<dbReference type="Gene3D" id="1.10.287.130">
    <property type="match status" value="1"/>
</dbReference>
<evidence type="ECO:0000256" key="8">
    <source>
        <dbReference type="ARBA" id="ARBA00022692"/>
    </source>
</evidence>
<evidence type="ECO:0000256" key="9">
    <source>
        <dbReference type="ARBA" id="ARBA00022741"/>
    </source>
</evidence>
<keyword evidence="5" id="KW-0997">Cell inner membrane</keyword>
<dbReference type="Pfam" id="PF00672">
    <property type="entry name" value="HAMP"/>
    <property type="match status" value="1"/>
</dbReference>
<dbReference type="GO" id="GO:0005524">
    <property type="term" value="F:ATP binding"/>
    <property type="evidence" value="ECO:0007669"/>
    <property type="project" value="UniProtKB-KW"/>
</dbReference>
<dbReference type="PROSITE" id="PS50109">
    <property type="entry name" value="HIS_KIN"/>
    <property type="match status" value="1"/>
</dbReference>
<dbReference type="Proteomes" id="UP000886339">
    <property type="component" value="Unassembled WGS sequence"/>
</dbReference>
<sequence length="445" mass="49240">MRFPNTLFARTSLTISGALLVFILFTGFVVLNYMLLPVARQSAGDLAALMVLSARTWTELPASARKDFQKELRSTHDLILQATPPEAPLKALLLHSPYMLFLEEALSARLGQTLHIHQSDDTPDLYWAILPIAGKTLYLGINHDHIGAEPPRAVVSILLGASLFILLTTLLVVRRITRPLETLSRGVQRLGQGTHSLPLPEEGPRELADLARKFNQLSSEIERLLENRTTLLGGISHDLRTPLARLRIAAELLRGREDDDLLDSMQQDMEEMDTLITRTLELARMMQQDRLQDKQTDLAVLVAEIGAARIEAGRQLHIEAASPCRAVINELVLRRILNNLLDNAFHYAGEKPVDLHLHCSGSKAQICILDQGAGIPDDQLGRVLQPFYRLDPSRNRGTGGSGLGLAIVQQLAQLQGWKITLNNRKTGGLSACVEIPRDQPGQQQS</sequence>
<keyword evidence="10" id="KW-0418">Kinase</keyword>
<dbReference type="SUPFAM" id="SSF47384">
    <property type="entry name" value="Homodimeric domain of signal transducing histidine kinase"/>
    <property type="match status" value="1"/>
</dbReference>
<evidence type="ECO:0000259" key="17">
    <source>
        <dbReference type="PROSITE" id="PS50885"/>
    </source>
</evidence>
<dbReference type="EMBL" id="DRLF01000282">
    <property type="protein sequence ID" value="HEC06790.1"/>
    <property type="molecule type" value="Genomic_DNA"/>
</dbReference>
<dbReference type="InterPro" id="IPR003594">
    <property type="entry name" value="HATPase_dom"/>
</dbReference>
<keyword evidence="11" id="KW-0067">ATP-binding</keyword>
<protein>
    <recommendedName>
        <fullName evidence="3">histidine kinase</fullName>
        <ecNumber evidence="3">2.7.13.3</ecNumber>
    </recommendedName>
</protein>
<dbReference type="GO" id="GO:0000155">
    <property type="term" value="F:phosphorelay sensor kinase activity"/>
    <property type="evidence" value="ECO:0007669"/>
    <property type="project" value="InterPro"/>
</dbReference>
<comment type="catalytic activity">
    <reaction evidence="1">
        <text>ATP + protein L-histidine = ADP + protein N-phospho-L-histidine.</text>
        <dbReference type="EC" id="2.7.13.3"/>
    </reaction>
</comment>
<evidence type="ECO:0000256" key="4">
    <source>
        <dbReference type="ARBA" id="ARBA00022475"/>
    </source>
</evidence>
<dbReference type="PRINTS" id="PR00344">
    <property type="entry name" value="BCTRLSENSOR"/>
</dbReference>
<keyword evidence="13" id="KW-0902">Two-component regulatory system</keyword>
<keyword evidence="14 15" id="KW-0472">Membrane</keyword>
<dbReference type="InterPro" id="IPR050980">
    <property type="entry name" value="2C_sensor_his_kinase"/>
</dbReference>
<dbReference type="InterPro" id="IPR036890">
    <property type="entry name" value="HATPase_C_sf"/>
</dbReference>
<evidence type="ECO:0000256" key="11">
    <source>
        <dbReference type="ARBA" id="ARBA00022840"/>
    </source>
</evidence>
<evidence type="ECO:0000256" key="10">
    <source>
        <dbReference type="ARBA" id="ARBA00022777"/>
    </source>
</evidence>
<name>A0A831RY05_9GAMM</name>
<dbReference type="GO" id="GO:0005886">
    <property type="term" value="C:plasma membrane"/>
    <property type="evidence" value="ECO:0007669"/>
    <property type="project" value="UniProtKB-SubCell"/>
</dbReference>
<evidence type="ECO:0000256" key="6">
    <source>
        <dbReference type="ARBA" id="ARBA00022553"/>
    </source>
</evidence>
<feature type="transmembrane region" description="Helical" evidence="15">
    <location>
        <begin position="125"/>
        <end position="141"/>
    </location>
</feature>
<evidence type="ECO:0000256" key="15">
    <source>
        <dbReference type="SAM" id="Phobius"/>
    </source>
</evidence>
<proteinExistence type="predicted"/>
<dbReference type="SMART" id="SM00388">
    <property type="entry name" value="HisKA"/>
    <property type="match status" value="1"/>
</dbReference>
<dbReference type="Gene3D" id="3.30.565.10">
    <property type="entry name" value="Histidine kinase-like ATPase, C-terminal domain"/>
    <property type="match status" value="1"/>
</dbReference>
<keyword evidence="6" id="KW-0597">Phosphoprotein</keyword>
<keyword evidence="8 15" id="KW-0812">Transmembrane</keyword>
<organism evidence="18">
    <name type="scientific">Thiolapillus brandeum</name>
    <dbReference type="NCBI Taxonomy" id="1076588"/>
    <lineage>
        <taxon>Bacteria</taxon>
        <taxon>Pseudomonadati</taxon>
        <taxon>Pseudomonadota</taxon>
        <taxon>Gammaproteobacteria</taxon>
        <taxon>Chromatiales</taxon>
        <taxon>Sedimenticolaceae</taxon>
        <taxon>Thiolapillus</taxon>
    </lineage>
</organism>
<keyword evidence="4" id="KW-1003">Cell membrane</keyword>
<comment type="subcellular location">
    <subcellularLocation>
        <location evidence="2">Cell inner membrane</location>
        <topology evidence="2">Multi-pass membrane protein</topology>
    </subcellularLocation>
</comment>
<dbReference type="EC" id="2.7.13.3" evidence="3"/>
<dbReference type="CDD" id="cd00075">
    <property type="entry name" value="HATPase"/>
    <property type="match status" value="1"/>
</dbReference>
<keyword evidence="9" id="KW-0547">Nucleotide-binding</keyword>
<keyword evidence="12 15" id="KW-1133">Transmembrane helix</keyword>
<evidence type="ECO:0000256" key="1">
    <source>
        <dbReference type="ARBA" id="ARBA00000085"/>
    </source>
</evidence>
<dbReference type="SMART" id="SM00304">
    <property type="entry name" value="HAMP"/>
    <property type="match status" value="1"/>
</dbReference>
<dbReference type="PANTHER" id="PTHR44936:SF5">
    <property type="entry name" value="SENSOR HISTIDINE KINASE ENVZ"/>
    <property type="match status" value="1"/>
</dbReference>
<dbReference type="InterPro" id="IPR005467">
    <property type="entry name" value="His_kinase_dom"/>
</dbReference>
<dbReference type="InterPro" id="IPR004358">
    <property type="entry name" value="Sig_transdc_His_kin-like_C"/>
</dbReference>
<keyword evidence="7" id="KW-0808">Transferase</keyword>
<dbReference type="SUPFAM" id="SSF55874">
    <property type="entry name" value="ATPase domain of HSP90 chaperone/DNA topoisomerase II/histidine kinase"/>
    <property type="match status" value="1"/>
</dbReference>
<feature type="domain" description="HAMP" evidence="17">
    <location>
        <begin position="174"/>
        <end position="226"/>
    </location>
</feature>
<evidence type="ECO:0000256" key="2">
    <source>
        <dbReference type="ARBA" id="ARBA00004429"/>
    </source>
</evidence>
<evidence type="ECO:0000256" key="12">
    <source>
        <dbReference type="ARBA" id="ARBA00022989"/>
    </source>
</evidence>
<dbReference type="SUPFAM" id="SSF158472">
    <property type="entry name" value="HAMP domain-like"/>
    <property type="match status" value="1"/>
</dbReference>
<dbReference type="AlphaFoldDB" id="A0A831RY05"/>
<feature type="transmembrane region" description="Helical" evidence="15">
    <location>
        <begin position="153"/>
        <end position="173"/>
    </location>
</feature>
<evidence type="ECO:0000256" key="7">
    <source>
        <dbReference type="ARBA" id="ARBA00022679"/>
    </source>
</evidence>
<evidence type="ECO:0000313" key="18">
    <source>
        <dbReference type="EMBL" id="HEC06790.1"/>
    </source>
</evidence>
<evidence type="ECO:0000256" key="14">
    <source>
        <dbReference type="ARBA" id="ARBA00023136"/>
    </source>
</evidence>
<evidence type="ECO:0000256" key="3">
    <source>
        <dbReference type="ARBA" id="ARBA00012438"/>
    </source>
</evidence>
<comment type="caution">
    <text evidence="18">The sequence shown here is derived from an EMBL/GenBank/DDBJ whole genome shotgun (WGS) entry which is preliminary data.</text>
</comment>
<reference evidence="18" key="1">
    <citation type="journal article" date="2020" name="mSystems">
        <title>Genome- and Community-Level Interaction Insights into Carbon Utilization and Element Cycling Functions of Hydrothermarchaeota in Hydrothermal Sediment.</title>
        <authorList>
            <person name="Zhou Z."/>
            <person name="Liu Y."/>
            <person name="Xu W."/>
            <person name="Pan J."/>
            <person name="Luo Z.H."/>
            <person name="Li M."/>
        </authorList>
    </citation>
    <scope>NUCLEOTIDE SEQUENCE [LARGE SCALE GENOMIC DNA]</scope>
    <source>
        <strain evidence="18">HyVt-458</strain>
    </source>
</reference>
<dbReference type="PROSITE" id="PS50885">
    <property type="entry name" value="HAMP"/>
    <property type="match status" value="1"/>
</dbReference>
<dbReference type="SMART" id="SM00387">
    <property type="entry name" value="HATPase_c"/>
    <property type="match status" value="1"/>
</dbReference>
<dbReference type="CDD" id="cd06225">
    <property type="entry name" value="HAMP"/>
    <property type="match status" value="1"/>
</dbReference>
<dbReference type="CDD" id="cd00082">
    <property type="entry name" value="HisKA"/>
    <property type="match status" value="1"/>
</dbReference>
<accession>A0A831RY05</accession>
<dbReference type="InterPro" id="IPR003660">
    <property type="entry name" value="HAMP_dom"/>
</dbReference>
<dbReference type="InterPro" id="IPR036097">
    <property type="entry name" value="HisK_dim/P_sf"/>
</dbReference>
<dbReference type="Pfam" id="PF00512">
    <property type="entry name" value="HisKA"/>
    <property type="match status" value="1"/>
</dbReference>
<dbReference type="InterPro" id="IPR003661">
    <property type="entry name" value="HisK_dim/P_dom"/>
</dbReference>
<feature type="domain" description="Histidine kinase" evidence="16">
    <location>
        <begin position="234"/>
        <end position="439"/>
    </location>
</feature>
<dbReference type="Pfam" id="PF02518">
    <property type="entry name" value="HATPase_c"/>
    <property type="match status" value="1"/>
</dbReference>
<evidence type="ECO:0000256" key="13">
    <source>
        <dbReference type="ARBA" id="ARBA00023012"/>
    </source>
</evidence>